<accession>A0A0K8QKS0</accession>
<feature type="domain" description="HTH LytTR-type" evidence="5">
    <location>
        <begin position="129"/>
        <end position="233"/>
    </location>
</feature>
<keyword evidence="3" id="KW-0597">Phosphoprotein</keyword>
<name>A0A0K8QKS0_9GAMM</name>
<dbReference type="STRING" id="1475481.GCA_000953855_00842"/>
<feature type="domain" description="Response regulatory" evidence="4">
    <location>
        <begin position="2"/>
        <end position="116"/>
    </location>
</feature>
<evidence type="ECO:0000256" key="3">
    <source>
        <dbReference type="PROSITE-ProRule" id="PRU00169"/>
    </source>
</evidence>
<dbReference type="GO" id="GO:0006355">
    <property type="term" value="P:regulation of DNA-templated transcription"/>
    <property type="evidence" value="ECO:0007669"/>
    <property type="project" value="TreeGrafter"/>
</dbReference>
<dbReference type="PROSITE" id="PS50930">
    <property type="entry name" value="HTH_LYTTR"/>
    <property type="match status" value="1"/>
</dbReference>
<keyword evidence="7" id="KW-1185">Reference proteome</keyword>
<dbReference type="Proteomes" id="UP000253740">
    <property type="component" value="Unassembled WGS sequence"/>
</dbReference>
<evidence type="ECO:0000259" key="4">
    <source>
        <dbReference type="PROSITE" id="PS50110"/>
    </source>
</evidence>
<evidence type="ECO:0000259" key="5">
    <source>
        <dbReference type="PROSITE" id="PS50930"/>
    </source>
</evidence>
<reference evidence="6" key="1">
    <citation type="submission" date="2015-08" db="EMBL/GenBank/DDBJ databases">
        <title>Complete DNA Sequence of Pseudomonas syringae pv. actinidiae, the Causal Agent of Kiwifruit Canker Disease.</title>
        <authorList>
            <person name="Rikkerink E.H.A."/>
            <person name="Fineran P.C."/>
        </authorList>
    </citation>
    <scope>NUCLEOTIDE SEQUENCE</scope>
    <source>
        <strain evidence="6">SkMP5</strain>
    </source>
</reference>
<dbReference type="InterPro" id="IPR001789">
    <property type="entry name" value="Sig_transdc_resp-reg_receiver"/>
</dbReference>
<dbReference type="SMART" id="SM00448">
    <property type="entry name" value="REC"/>
    <property type="match status" value="1"/>
</dbReference>
<evidence type="ECO:0000313" key="6">
    <source>
        <dbReference type="EMBL" id="GAP65540.1"/>
    </source>
</evidence>
<sequence>MRILIADDEPLARARLAALLGECANAELVGSVGDGEAALAACAELKPDVLLLDIELPGHDGLGIARRLAALPAPPQVVFCTAYEAHALEAYELHAADYLLKPVRVERLREALKRAEALRGGAGAPRAYLAARMGGELKRVPLDEVIYLLADDKYVAVHHSGGVLLIEDSLKALEQAHPERYARLHRNCLVPVERLLGLKTLADGRIVARLAGTEAAPEVSRRNLPALRRLLRES</sequence>
<dbReference type="Gene3D" id="3.40.50.2300">
    <property type="match status" value="1"/>
</dbReference>
<dbReference type="GO" id="GO:0005829">
    <property type="term" value="C:cytosol"/>
    <property type="evidence" value="ECO:0007669"/>
    <property type="project" value="TreeGrafter"/>
</dbReference>
<evidence type="ECO:0000256" key="2">
    <source>
        <dbReference type="ARBA" id="ARBA00023125"/>
    </source>
</evidence>
<dbReference type="SUPFAM" id="SSF52172">
    <property type="entry name" value="CheY-like"/>
    <property type="match status" value="1"/>
</dbReference>
<evidence type="ECO:0000256" key="1">
    <source>
        <dbReference type="ARBA" id="ARBA00023012"/>
    </source>
</evidence>
<dbReference type="PANTHER" id="PTHR48111:SF3">
    <property type="entry name" value="TRANSCRIPTIONAL REGULATORY PROTEIN BTSR"/>
    <property type="match status" value="1"/>
</dbReference>
<dbReference type="AlphaFoldDB" id="A0A0K8QKS0"/>
<dbReference type="Pfam" id="PF00072">
    <property type="entry name" value="Response_reg"/>
    <property type="match status" value="1"/>
</dbReference>
<keyword evidence="2" id="KW-0238">DNA-binding</keyword>
<protein>
    <submittedName>
        <fullName evidence="6">Response regulator of the LytR/AlgR family</fullName>
    </submittedName>
</protein>
<proteinExistence type="predicted"/>
<dbReference type="GO" id="GO:0000156">
    <property type="term" value="F:phosphorelay response regulator activity"/>
    <property type="evidence" value="ECO:0007669"/>
    <property type="project" value="TreeGrafter"/>
</dbReference>
<dbReference type="InterPro" id="IPR007492">
    <property type="entry name" value="LytTR_DNA-bd_dom"/>
</dbReference>
<organism evidence="6">
    <name type="scientific">Mizugakiibacter sediminis</name>
    <dbReference type="NCBI Taxonomy" id="1475481"/>
    <lineage>
        <taxon>Bacteria</taxon>
        <taxon>Pseudomonadati</taxon>
        <taxon>Pseudomonadota</taxon>
        <taxon>Gammaproteobacteria</taxon>
        <taxon>Lysobacterales</taxon>
        <taxon>Rhodanobacteraceae</taxon>
        <taxon>Mizugakiibacter</taxon>
    </lineage>
</organism>
<dbReference type="SMART" id="SM00850">
    <property type="entry name" value="LytTR"/>
    <property type="match status" value="1"/>
</dbReference>
<dbReference type="GO" id="GO:0000976">
    <property type="term" value="F:transcription cis-regulatory region binding"/>
    <property type="evidence" value="ECO:0007669"/>
    <property type="project" value="TreeGrafter"/>
</dbReference>
<keyword evidence="1" id="KW-0902">Two-component regulatory system</keyword>
<dbReference type="GO" id="GO:0032993">
    <property type="term" value="C:protein-DNA complex"/>
    <property type="evidence" value="ECO:0007669"/>
    <property type="project" value="TreeGrafter"/>
</dbReference>
<feature type="modified residue" description="4-aspartylphosphate" evidence="3">
    <location>
        <position position="53"/>
    </location>
</feature>
<evidence type="ECO:0000313" key="7">
    <source>
        <dbReference type="Proteomes" id="UP000253740"/>
    </source>
</evidence>
<gene>
    <name evidence="6" type="ORF">MBSD_n0830</name>
</gene>
<dbReference type="PANTHER" id="PTHR48111">
    <property type="entry name" value="REGULATOR OF RPOS"/>
    <property type="match status" value="1"/>
</dbReference>
<dbReference type="RefSeq" id="WP_062535396.1">
    <property type="nucleotide sequence ID" value="NZ_DF970162.1"/>
</dbReference>
<dbReference type="Pfam" id="PF04397">
    <property type="entry name" value="LytTR"/>
    <property type="match status" value="1"/>
</dbReference>
<dbReference type="InterPro" id="IPR039420">
    <property type="entry name" value="WalR-like"/>
</dbReference>
<dbReference type="InterPro" id="IPR011006">
    <property type="entry name" value="CheY-like_superfamily"/>
</dbReference>
<dbReference type="PROSITE" id="PS50110">
    <property type="entry name" value="RESPONSE_REGULATORY"/>
    <property type="match status" value="1"/>
</dbReference>
<dbReference type="OrthoDB" id="236568at2"/>
<dbReference type="EMBL" id="DF970162">
    <property type="protein sequence ID" value="GAP65540.1"/>
    <property type="molecule type" value="Genomic_DNA"/>
</dbReference>
<dbReference type="Gene3D" id="2.40.50.1020">
    <property type="entry name" value="LytTr DNA-binding domain"/>
    <property type="match status" value="1"/>
</dbReference>